<keyword evidence="2" id="KW-1185">Reference proteome</keyword>
<dbReference type="AlphaFoldDB" id="A0A8H5ZTY3"/>
<name>A0A8H5ZTY3_PETAA</name>
<gene>
    <name evidence="1" type="ORF">ETB97_010055</name>
</gene>
<feature type="non-terminal residue" evidence="1">
    <location>
        <position position="1"/>
    </location>
</feature>
<comment type="caution">
    <text evidence="1">The sequence shown here is derived from an EMBL/GenBank/DDBJ whole genome shotgun (WGS) entry which is preliminary data.</text>
</comment>
<evidence type="ECO:0000313" key="2">
    <source>
        <dbReference type="Proteomes" id="UP000541154"/>
    </source>
</evidence>
<sequence length="63" mass="6879">GGIIGIEAEVEVDENTGLPVFGEELGRGKVVFGFNCGGMWRAWVEEDGSGNDIENVMVFREPY</sequence>
<dbReference type="Proteomes" id="UP000541154">
    <property type="component" value="Unassembled WGS sequence"/>
</dbReference>
<protein>
    <submittedName>
        <fullName evidence="1">Uncharacterized protein</fullName>
    </submittedName>
</protein>
<organism evidence="1 2">
    <name type="scientific">Petromyces alliaceus</name>
    <name type="common">Aspergillus alliaceus</name>
    <dbReference type="NCBI Taxonomy" id="209559"/>
    <lineage>
        <taxon>Eukaryota</taxon>
        <taxon>Fungi</taxon>
        <taxon>Dikarya</taxon>
        <taxon>Ascomycota</taxon>
        <taxon>Pezizomycotina</taxon>
        <taxon>Eurotiomycetes</taxon>
        <taxon>Eurotiomycetidae</taxon>
        <taxon>Eurotiales</taxon>
        <taxon>Aspergillaceae</taxon>
        <taxon>Aspergillus</taxon>
        <taxon>Aspergillus subgen. Circumdati</taxon>
    </lineage>
</organism>
<evidence type="ECO:0000313" key="1">
    <source>
        <dbReference type="EMBL" id="KAF5855100.1"/>
    </source>
</evidence>
<dbReference type="Gene3D" id="3.60.20.30">
    <property type="entry name" value="(Glycosyl)asparaginase"/>
    <property type="match status" value="1"/>
</dbReference>
<reference evidence="1 2" key="1">
    <citation type="submission" date="2019-04" db="EMBL/GenBank/DDBJ databases">
        <title>Aspergillus burnettii sp. nov., novel species from soil in southeast Queensland.</title>
        <authorList>
            <person name="Gilchrist C.L.M."/>
            <person name="Pitt J.I."/>
            <person name="Lange L."/>
            <person name="Lacey H.J."/>
            <person name="Vuong D."/>
            <person name="Midgley D.J."/>
            <person name="Greenfield P."/>
            <person name="Bradbury M."/>
            <person name="Lacey E."/>
            <person name="Busk P.K."/>
            <person name="Pilgaard B."/>
            <person name="Chooi Y.H."/>
            <person name="Piggott A.M."/>
        </authorList>
    </citation>
    <scope>NUCLEOTIDE SEQUENCE [LARGE SCALE GENOMIC DNA]</scope>
    <source>
        <strain evidence="1 2">FRR 5400</strain>
    </source>
</reference>
<proteinExistence type="predicted"/>
<accession>A0A8H5ZTY3</accession>
<dbReference type="EMBL" id="SPNV01000507">
    <property type="protein sequence ID" value="KAF5855100.1"/>
    <property type="molecule type" value="Genomic_DNA"/>
</dbReference>